<dbReference type="EMBL" id="JAZHOG010000003">
    <property type="protein sequence ID" value="MEJ8567237.1"/>
    <property type="molecule type" value="Genomic_DNA"/>
</dbReference>
<reference evidence="2 3" key="1">
    <citation type="submission" date="2024-02" db="EMBL/GenBank/DDBJ databases">
        <title>A novel Wenzhouxiangellaceae bacterium, isolated from coastal sediments.</title>
        <authorList>
            <person name="Du Z.-J."/>
            <person name="Ye Y.-Q."/>
            <person name="Zhang X.-Y."/>
        </authorList>
    </citation>
    <scope>NUCLEOTIDE SEQUENCE [LARGE SCALE GENOMIC DNA]</scope>
    <source>
        <strain evidence="2 3">CH-27</strain>
    </source>
</reference>
<dbReference type="InterPro" id="IPR011009">
    <property type="entry name" value="Kinase-like_dom_sf"/>
</dbReference>
<dbReference type="AlphaFoldDB" id="A0AAW9R5Z9"/>
<evidence type="ECO:0000259" key="1">
    <source>
        <dbReference type="Pfam" id="PF00069"/>
    </source>
</evidence>
<dbReference type="Proteomes" id="UP001359886">
    <property type="component" value="Unassembled WGS sequence"/>
</dbReference>
<dbReference type="GO" id="GO:0005524">
    <property type="term" value="F:ATP binding"/>
    <property type="evidence" value="ECO:0007669"/>
    <property type="project" value="InterPro"/>
</dbReference>
<proteinExistence type="predicted"/>
<accession>A0AAW9R5Z9</accession>
<comment type="caution">
    <text evidence="2">The sequence shown here is derived from an EMBL/GenBank/DDBJ whole genome shotgun (WGS) entry which is preliminary data.</text>
</comment>
<keyword evidence="3" id="KW-1185">Reference proteome</keyword>
<protein>
    <recommendedName>
        <fullName evidence="1">Protein kinase domain-containing protein</fullName>
    </recommendedName>
</protein>
<dbReference type="SUPFAM" id="SSF56112">
    <property type="entry name" value="Protein kinase-like (PK-like)"/>
    <property type="match status" value="1"/>
</dbReference>
<dbReference type="InterPro" id="IPR000719">
    <property type="entry name" value="Prot_kinase_dom"/>
</dbReference>
<organism evidence="2 3">
    <name type="scientific">Elongatibacter sediminis</name>
    <dbReference type="NCBI Taxonomy" id="3119006"/>
    <lineage>
        <taxon>Bacteria</taxon>
        <taxon>Pseudomonadati</taxon>
        <taxon>Pseudomonadota</taxon>
        <taxon>Gammaproteobacteria</taxon>
        <taxon>Chromatiales</taxon>
        <taxon>Wenzhouxiangellaceae</taxon>
        <taxon>Elongatibacter</taxon>
    </lineage>
</organism>
<sequence length="226" mass="25954">MKALQGMDLPGVDELRSWIGHSLCHGEHVLARSNQGTILLYQQGPRPLIVKTAMGRGVVLRARRQTLLREYAAYRRLEGVVGVPACYGMIDRRYLLLEYVAGTSYREATLDDREAWFEKLLEILHAIHARGVAHGDLKSKGNLLVTASGEPCVVDFGTAFVHRTGFHPVNNWFFRTARRMDRNAWVKHKYRGFYRDASEEDSALLDYSWIERVVRRLSGRPMDRLR</sequence>
<name>A0AAW9R5Z9_9GAMM</name>
<feature type="domain" description="Protein kinase" evidence="1">
    <location>
        <begin position="65"/>
        <end position="160"/>
    </location>
</feature>
<evidence type="ECO:0000313" key="2">
    <source>
        <dbReference type="EMBL" id="MEJ8567237.1"/>
    </source>
</evidence>
<dbReference type="Pfam" id="PF00069">
    <property type="entry name" value="Pkinase"/>
    <property type="match status" value="1"/>
</dbReference>
<dbReference type="GO" id="GO:0004672">
    <property type="term" value="F:protein kinase activity"/>
    <property type="evidence" value="ECO:0007669"/>
    <property type="project" value="InterPro"/>
</dbReference>
<gene>
    <name evidence="2" type="ORF">V3330_06325</name>
</gene>
<evidence type="ECO:0000313" key="3">
    <source>
        <dbReference type="Proteomes" id="UP001359886"/>
    </source>
</evidence>
<dbReference type="Gene3D" id="1.10.510.10">
    <property type="entry name" value="Transferase(Phosphotransferase) domain 1"/>
    <property type="match status" value="1"/>
</dbReference>
<dbReference type="RefSeq" id="WP_354694550.1">
    <property type="nucleotide sequence ID" value="NZ_JAZHOG010000003.1"/>
</dbReference>